<evidence type="ECO:0000313" key="11">
    <source>
        <dbReference type="Proteomes" id="UP001239782"/>
    </source>
</evidence>
<feature type="binding site" description="in other chain" evidence="8">
    <location>
        <begin position="134"/>
        <end position="136"/>
    </location>
    <ligand>
        <name>FMN</name>
        <dbReference type="ChEBI" id="CHEBI:58210"/>
        <note>ligand shared between dimeric partners</note>
    </ligand>
</feature>
<dbReference type="Gene3D" id="3.40.109.10">
    <property type="entry name" value="NADH Oxidase"/>
    <property type="match status" value="1"/>
</dbReference>
<evidence type="ECO:0000256" key="5">
    <source>
        <dbReference type="ARBA" id="ARBA00023002"/>
    </source>
</evidence>
<dbReference type="CDD" id="cd02135">
    <property type="entry name" value="YdjA-like"/>
    <property type="match status" value="1"/>
</dbReference>
<keyword evidence="3 7" id="KW-0288">FMN</keyword>
<protein>
    <recommendedName>
        <fullName evidence="7">Putative NAD(P)H nitroreductase</fullName>
        <ecNumber evidence="7">1.-.-.-</ecNumber>
    </recommendedName>
</protein>
<dbReference type="PIRSF" id="PIRSF000232">
    <property type="entry name" value="YdjA"/>
    <property type="match status" value="1"/>
</dbReference>
<evidence type="ECO:0000256" key="1">
    <source>
        <dbReference type="ARBA" id="ARBA00007118"/>
    </source>
</evidence>
<dbReference type="InterPro" id="IPR029479">
    <property type="entry name" value="Nitroreductase"/>
</dbReference>
<dbReference type="RefSeq" id="WP_309203167.1">
    <property type="nucleotide sequence ID" value="NZ_CP133548.1"/>
</dbReference>
<dbReference type="SUPFAM" id="SSF55469">
    <property type="entry name" value="FMN-dependent nitroreductase-like"/>
    <property type="match status" value="1"/>
</dbReference>
<evidence type="ECO:0000256" key="8">
    <source>
        <dbReference type="PIRSR" id="PIRSR000232-1"/>
    </source>
</evidence>
<name>A0AA51RUY3_9GAMM</name>
<dbReference type="AlphaFoldDB" id="A0AA51RUY3"/>
<dbReference type="InterPro" id="IPR026021">
    <property type="entry name" value="YdjA-like"/>
</dbReference>
<feature type="binding site" evidence="8">
    <location>
        <position position="39"/>
    </location>
    <ligand>
        <name>FMN</name>
        <dbReference type="ChEBI" id="CHEBI:58210"/>
        <note>ligand shared between dimeric partners</note>
    </ligand>
</feature>
<comment type="similarity">
    <text evidence="1 7">Belongs to the nitroreductase family.</text>
</comment>
<evidence type="ECO:0000256" key="6">
    <source>
        <dbReference type="ARBA" id="ARBA00023027"/>
    </source>
</evidence>
<dbReference type="Proteomes" id="UP001239782">
    <property type="component" value="Chromosome"/>
</dbReference>
<feature type="domain" description="Nitroreductase" evidence="9">
    <location>
        <begin position="8"/>
        <end position="164"/>
    </location>
</feature>
<evidence type="ECO:0000259" key="9">
    <source>
        <dbReference type="Pfam" id="PF00881"/>
    </source>
</evidence>
<proteinExistence type="inferred from homology"/>
<dbReference type="InterPro" id="IPR052530">
    <property type="entry name" value="NAD(P)H_nitroreductase"/>
</dbReference>
<keyword evidence="6 7" id="KW-0520">NAD</keyword>
<evidence type="ECO:0000256" key="3">
    <source>
        <dbReference type="ARBA" id="ARBA00022643"/>
    </source>
</evidence>
<evidence type="ECO:0000313" key="10">
    <source>
        <dbReference type="EMBL" id="WMS87995.1"/>
    </source>
</evidence>
<reference evidence="10 11" key="1">
    <citation type="submission" date="2023-08" db="EMBL/GenBank/DDBJ databases">
        <title>Pleionea litopenaei sp. nov., isolated from stomach of juvenile Litopenaeus vannamei.</title>
        <authorList>
            <person name="Rho A.M."/>
            <person name="Hwang C.Y."/>
        </authorList>
    </citation>
    <scope>NUCLEOTIDE SEQUENCE [LARGE SCALE GENOMIC DNA]</scope>
    <source>
        <strain evidence="10 11">HL-JVS1</strain>
    </source>
</reference>
<accession>A0AA51RUY3</accession>
<evidence type="ECO:0000256" key="7">
    <source>
        <dbReference type="PIRNR" id="PIRNR000232"/>
    </source>
</evidence>
<dbReference type="PANTHER" id="PTHR43821">
    <property type="entry name" value="NAD(P)H NITROREDUCTASE YDJA-RELATED"/>
    <property type="match status" value="1"/>
</dbReference>
<keyword evidence="5 7" id="KW-0560">Oxidoreductase</keyword>
<keyword evidence="11" id="KW-1185">Reference proteome</keyword>
<dbReference type="EMBL" id="CP133548">
    <property type="protein sequence ID" value="WMS87995.1"/>
    <property type="molecule type" value="Genomic_DNA"/>
</dbReference>
<dbReference type="KEGG" id="plei:Q9312_03525"/>
<dbReference type="Pfam" id="PF00881">
    <property type="entry name" value="Nitroreductase"/>
    <property type="match status" value="1"/>
</dbReference>
<dbReference type="GO" id="GO:0016491">
    <property type="term" value="F:oxidoreductase activity"/>
    <property type="evidence" value="ECO:0007669"/>
    <property type="project" value="UniProtKB-UniRule"/>
</dbReference>
<dbReference type="EC" id="1.-.-.-" evidence="7"/>
<organism evidence="10 11">
    <name type="scientific">Pleionea litopenaei</name>
    <dbReference type="NCBI Taxonomy" id="3070815"/>
    <lineage>
        <taxon>Bacteria</taxon>
        <taxon>Pseudomonadati</taxon>
        <taxon>Pseudomonadota</taxon>
        <taxon>Gammaproteobacteria</taxon>
        <taxon>Oceanospirillales</taxon>
        <taxon>Pleioneaceae</taxon>
        <taxon>Pleionea</taxon>
    </lineage>
</organism>
<keyword evidence="2 7" id="KW-0285">Flavoprotein</keyword>
<sequence>MNAIELLTSRSSCSKLELPLPNSEQLDIIYRSALRAPDHAGLRPWKFLVYQSPEALKKLGEQFVAAIEAEEGPLDSAKKDKLLAMPNRAPMVIVAIAEYQSHDKVPKIEQAISCGCAVHGMLLAAQSLGFAGYWRTGPLAFNANLKTQLGVKPDDEIVGFLYLGSPKISVNKPDQVEVSDFFTVID</sequence>
<keyword evidence="4 7" id="KW-0521">NADP</keyword>
<feature type="binding site" evidence="8">
    <location>
        <position position="35"/>
    </location>
    <ligand>
        <name>FMN</name>
        <dbReference type="ChEBI" id="CHEBI:58210"/>
        <note>ligand shared between dimeric partners</note>
    </ligand>
</feature>
<dbReference type="PANTHER" id="PTHR43821:SF1">
    <property type="entry name" value="NAD(P)H NITROREDUCTASE YDJA-RELATED"/>
    <property type="match status" value="1"/>
</dbReference>
<comment type="cofactor">
    <cofactor evidence="8">
        <name>FMN</name>
        <dbReference type="ChEBI" id="CHEBI:58210"/>
    </cofactor>
    <text evidence="8">Binds 1 FMN per subunit.</text>
</comment>
<evidence type="ECO:0000256" key="4">
    <source>
        <dbReference type="ARBA" id="ARBA00022857"/>
    </source>
</evidence>
<evidence type="ECO:0000256" key="2">
    <source>
        <dbReference type="ARBA" id="ARBA00022630"/>
    </source>
</evidence>
<dbReference type="InterPro" id="IPR000415">
    <property type="entry name" value="Nitroreductase-like"/>
</dbReference>
<gene>
    <name evidence="10" type="ORF">Q9312_03525</name>
</gene>
<feature type="binding site" description="in other chain" evidence="8">
    <location>
        <begin position="10"/>
        <end position="12"/>
    </location>
    <ligand>
        <name>FMN</name>
        <dbReference type="ChEBI" id="CHEBI:58210"/>
        <note>ligand shared between dimeric partners</note>
    </ligand>
</feature>